<gene>
    <name evidence="1" type="ORF">LACBIDRAFT_300849</name>
</gene>
<dbReference type="AlphaFoldDB" id="B0CQQ1"/>
<sequence>MSVKPYTARPFIDDLIPLILDSNDHWWPRDFVRLATVSPSWLFYVRKRLYAFPTIHTFPACALLARTLSTNPSLIPLIYGLNLRPMVTLDDCSQKLSTKDMTGLRHLLTLDLRRLIFGGQLSLKAERFLSLLSNPEAVNDLHIDGSLLADSLCSRPTLEWDESMTFRFSNLKRLQLTHLDLDIIPPSISYPLPASQLVLEDVDITGGFICQMTNGGSIDILHVLTKRAEEFDEQIRLVLDSCTVGCLEYEVRGEVPSTRFIIDADSPDYPFLHGLHLRGLQVDVGTLTGIEARCQNLVEFTVCGRMVRATAKEWSELIGSGSFGSLKRLGLPGGTNSPPFVSWPLAEVRGVHDACASRNIRLLVC</sequence>
<name>B0CQQ1_LACBS</name>
<dbReference type="EMBL" id="DS547091">
    <property type="protein sequence ID" value="EDR15071.1"/>
    <property type="molecule type" value="Genomic_DNA"/>
</dbReference>
<dbReference type="HOGENOM" id="CLU_735912_0_0_1"/>
<accession>B0CQQ1</accession>
<dbReference type="Proteomes" id="UP000001194">
    <property type="component" value="Unassembled WGS sequence"/>
</dbReference>
<dbReference type="RefSeq" id="XP_001873279.1">
    <property type="nucleotide sequence ID" value="XM_001873244.1"/>
</dbReference>
<evidence type="ECO:0000313" key="2">
    <source>
        <dbReference type="Proteomes" id="UP000001194"/>
    </source>
</evidence>
<evidence type="ECO:0000313" key="1">
    <source>
        <dbReference type="EMBL" id="EDR15071.1"/>
    </source>
</evidence>
<proteinExistence type="predicted"/>
<protein>
    <submittedName>
        <fullName evidence="1">Predicted protein</fullName>
    </submittedName>
</protein>
<dbReference type="OrthoDB" id="3251638at2759"/>
<organism evidence="2">
    <name type="scientific">Laccaria bicolor (strain S238N-H82 / ATCC MYA-4686)</name>
    <name type="common">Bicoloured deceiver</name>
    <name type="synonym">Laccaria laccata var. bicolor</name>
    <dbReference type="NCBI Taxonomy" id="486041"/>
    <lineage>
        <taxon>Eukaryota</taxon>
        <taxon>Fungi</taxon>
        <taxon>Dikarya</taxon>
        <taxon>Basidiomycota</taxon>
        <taxon>Agaricomycotina</taxon>
        <taxon>Agaricomycetes</taxon>
        <taxon>Agaricomycetidae</taxon>
        <taxon>Agaricales</taxon>
        <taxon>Agaricineae</taxon>
        <taxon>Hydnangiaceae</taxon>
        <taxon>Laccaria</taxon>
    </lineage>
</organism>
<dbReference type="InParanoid" id="B0CQQ1"/>
<reference evidence="1 2" key="1">
    <citation type="journal article" date="2008" name="Nature">
        <title>The genome of Laccaria bicolor provides insights into mycorrhizal symbiosis.</title>
        <authorList>
            <person name="Martin F."/>
            <person name="Aerts A."/>
            <person name="Ahren D."/>
            <person name="Brun A."/>
            <person name="Danchin E.G.J."/>
            <person name="Duchaussoy F."/>
            <person name="Gibon J."/>
            <person name="Kohler A."/>
            <person name="Lindquist E."/>
            <person name="Pereda V."/>
            <person name="Salamov A."/>
            <person name="Shapiro H.J."/>
            <person name="Wuyts J."/>
            <person name="Blaudez D."/>
            <person name="Buee M."/>
            <person name="Brokstein P."/>
            <person name="Canbaeck B."/>
            <person name="Cohen D."/>
            <person name="Courty P.E."/>
            <person name="Coutinho P.M."/>
            <person name="Delaruelle C."/>
            <person name="Detter J.C."/>
            <person name="Deveau A."/>
            <person name="DiFazio S."/>
            <person name="Duplessis S."/>
            <person name="Fraissinet-Tachet L."/>
            <person name="Lucic E."/>
            <person name="Frey-Klett P."/>
            <person name="Fourrey C."/>
            <person name="Feussner I."/>
            <person name="Gay G."/>
            <person name="Grimwood J."/>
            <person name="Hoegger P.J."/>
            <person name="Jain P."/>
            <person name="Kilaru S."/>
            <person name="Labbe J."/>
            <person name="Lin Y.C."/>
            <person name="Legue V."/>
            <person name="Le Tacon F."/>
            <person name="Marmeisse R."/>
            <person name="Melayah D."/>
            <person name="Montanini B."/>
            <person name="Muratet M."/>
            <person name="Nehls U."/>
            <person name="Niculita-Hirzel H."/>
            <person name="Oudot-Le Secq M.P."/>
            <person name="Peter M."/>
            <person name="Quesneville H."/>
            <person name="Rajashekar B."/>
            <person name="Reich M."/>
            <person name="Rouhier N."/>
            <person name="Schmutz J."/>
            <person name="Yin T."/>
            <person name="Chalot M."/>
            <person name="Henrissat B."/>
            <person name="Kuees U."/>
            <person name="Lucas S."/>
            <person name="Van de Peer Y."/>
            <person name="Podila G.K."/>
            <person name="Polle A."/>
            <person name="Pukkila P.J."/>
            <person name="Richardson P.M."/>
            <person name="Rouze P."/>
            <person name="Sanders I.R."/>
            <person name="Stajich J.E."/>
            <person name="Tunlid A."/>
            <person name="Tuskan G."/>
            <person name="Grigoriev I.V."/>
        </authorList>
    </citation>
    <scope>NUCLEOTIDE SEQUENCE [LARGE SCALE GENOMIC DNA]</scope>
    <source>
        <strain evidence="2">S238N-H82 / ATCC MYA-4686</strain>
    </source>
</reference>
<keyword evidence="2" id="KW-1185">Reference proteome</keyword>
<dbReference type="KEGG" id="lbc:LACBIDRAFT_300849"/>
<dbReference type="GeneID" id="6069075"/>